<accession>A0A3B0VKW2</accession>
<dbReference type="NCBIfam" id="TIGR00486">
    <property type="entry name" value="YbgI_SA1388"/>
    <property type="match status" value="1"/>
</dbReference>
<dbReference type="FunFam" id="3.40.1390.30:FF:000001">
    <property type="entry name" value="GTP cyclohydrolase 1 type 2"/>
    <property type="match status" value="1"/>
</dbReference>
<evidence type="ECO:0000313" key="3">
    <source>
        <dbReference type="EMBL" id="VAW43561.1"/>
    </source>
</evidence>
<evidence type="ECO:0000256" key="2">
    <source>
        <dbReference type="ARBA" id="ARBA00022723"/>
    </source>
</evidence>
<dbReference type="InterPro" id="IPR002678">
    <property type="entry name" value="DUF34/NIF3"/>
</dbReference>
<dbReference type="GO" id="GO:0005737">
    <property type="term" value="C:cytoplasm"/>
    <property type="evidence" value="ECO:0007669"/>
    <property type="project" value="TreeGrafter"/>
</dbReference>
<dbReference type="EMBL" id="UOEU01001110">
    <property type="protein sequence ID" value="VAW43561.1"/>
    <property type="molecule type" value="Genomic_DNA"/>
</dbReference>
<evidence type="ECO:0000256" key="1">
    <source>
        <dbReference type="ARBA" id="ARBA00006964"/>
    </source>
</evidence>
<proteinExistence type="inferred from homology"/>
<dbReference type="SUPFAM" id="SSF102705">
    <property type="entry name" value="NIF3 (NGG1p interacting factor 3)-like"/>
    <property type="match status" value="1"/>
</dbReference>
<dbReference type="Pfam" id="PF01784">
    <property type="entry name" value="DUF34_NIF3"/>
    <property type="match status" value="1"/>
</dbReference>
<dbReference type="GO" id="GO:0046872">
    <property type="term" value="F:metal ion binding"/>
    <property type="evidence" value="ECO:0007669"/>
    <property type="project" value="UniProtKB-KW"/>
</dbReference>
<sequence length="251" mass="27382">MNRADLVAYLDSYLNIEDIADYGPQGLQVETANAEVKRIALAVDVSPTVIETAVSWQADMLLVHHGILWRQVERIAGPLGMRVQQLMANGLNLYAAHLPLDAHPEVGNNAVLAKLFGITEPEWWCVPTNVPIGVVGDLPMYPSLDNLVSQVNSQLHTKARVLAHGPTQVQRLAILSGFGADKVADVKKLRADTYLTGETSHANFWVASDFGINVIFAGHYATETVGVQALGAHLAEKFGVEVRFFDFPTDM</sequence>
<keyword evidence="2" id="KW-0479">Metal-binding</keyword>
<dbReference type="InterPro" id="IPR036069">
    <property type="entry name" value="DUF34/NIF3_sf"/>
</dbReference>
<comment type="similarity">
    <text evidence="1">Belongs to the GTP cyclohydrolase I type 2/NIF3 family.</text>
</comment>
<dbReference type="GO" id="GO:0016787">
    <property type="term" value="F:hydrolase activity"/>
    <property type="evidence" value="ECO:0007669"/>
    <property type="project" value="UniProtKB-KW"/>
</dbReference>
<dbReference type="PANTHER" id="PTHR13799:SF14">
    <property type="entry name" value="GTP CYCLOHYDROLASE 1 TYPE 2 HOMOLOG"/>
    <property type="match status" value="1"/>
</dbReference>
<reference evidence="3" key="1">
    <citation type="submission" date="2018-06" db="EMBL/GenBank/DDBJ databases">
        <authorList>
            <person name="Zhirakovskaya E."/>
        </authorList>
    </citation>
    <scope>NUCLEOTIDE SEQUENCE</scope>
</reference>
<gene>
    <name evidence="3" type="ORF">MNBD_CHLOROFLEXI01-3032</name>
</gene>
<dbReference type="Gene3D" id="3.40.1390.30">
    <property type="entry name" value="NIF3 (NGG1p interacting factor 3)-like"/>
    <property type="match status" value="2"/>
</dbReference>
<name>A0A3B0VKW2_9ZZZZ</name>
<keyword evidence="3" id="KW-0378">Hydrolase</keyword>
<organism evidence="3">
    <name type="scientific">hydrothermal vent metagenome</name>
    <dbReference type="NCBI Taxonomy" id="652676"/>
    <lineage>
        <taxon>unclassified sequences</taxon>
        <taxon>metagenomes</taxon>
        <taxon>ecological metagenomes</taxon>
    </lineage>
</organism>
<dbReference type="PANTHER" id="PTHR13799">
    <property type="entry name" value="NGG1 INTERACTING FACTOR 3"/>
    <property type="match status" value="1"/>
</dbReference>
<dbReference type="AlphaFoldDB" id="A0A3B0VKW2"/>
<protein>
    <submittedName>
        <fullName evidence="3">GTP cyclohydrolase 1 type 2 homolog YbgI</fullName>
    </submittedName>
</protein>